<proteinExistence type="predicted"/>
<feature type="domain" description="F5/8 type C" evidence="3">
    <location>
        <begin position="666"/>
        <end position="828"/>
    </location>
</feature>
<dbReference type="PANTHER" id="PTHR24543">
    <property type="entry name" value="MULTICOPPER OXIDASE-RELATED"/>
    <property type="match status" value="1"/>
</dbReference>
<dbReference type="RefSeq" id="XP_030849125.1">
    <property type="nucleotide sequence ID" value="XM_030993265.1"/>
</dbReference>
<sequence length="996" mass="110029">MATAKVVLVFLLVKMMIASSAQEQLGMQDGRITDAQITASSCYEENYCPDRARLNQLRDGVKSGAWSARTLNQDQFIQADLRQLHEVSGVMTQGRNVQYSQWVTSFRVLYSIDGLTWTAVQNAIMAGSKVFTGNTDMETVVTNDFSPTVVARFIRIQPLTWRRHISMRFEILGTVASKIEGLQKSLGMKDQQIPDSAITASTQYDGNHGPERSRLDTVASGVGGGAWSALTNDVNQWLQVDLNSFYILTGVITQGRQDADQWVTAFKVSYSDDGTNWKIIQTCDGCDGYDKVVFNGNIDNNSKITTAFGRPIVGRFLRIHPTTWNSHISMRLEILGKGPVASNRFEPMKLGMEDGHIADSQLSASTCYDTNSCADRARLNQVASGEKTGAWTAQTNDNSQWIQVDLLSDFELSGIVIQGRSDTDEWVTSFRFQYRPDGQAALIDVVDDNGANVTYTGNSDRDSPETNMLPLPVAARYVRILPQTWNNRISMRFELLGIRPTNVSSVPGKIGIEDGRVDTTSLSASSCHDNYHCVARSRLNQPQEGVLMGAWSASTNDVNQWIQVDLRAAFEVTGVITQGRKSSIFRQWVTSYQISYSIDGKDWTLVKNCDGGPKIFPGNSDGDSLIENGISPPVAARFIRLHPVTWYSHISLRWELIGQGPVTLTGLSEKLGLEDYRIPDGAMTASTQYDSNTGPRRARLNLPVTGVLKGGWSALALDQSQWLQVDLRGTYRVTGIITQGRADANEWVTSYNVAHSLNGINFNIIQIAASQQEKYSSYLTFLRAFTGNSDRTTQVTNYFSPPLTTRFIRVLPTMWFGHISLRMELLGAGPVAAILKDHVPLGLESNVIPDSSLTASSEFNADQGAKRGRLNLARVGSLRGAWSALVNNANQWIQVDLLDPYRIISVATQGRQDESQWITSYKLACSTDGTTFDTVQGICTNPGADRIFTGNVDRNTIVTSTLPVPQVCRYVRLMPVSWSGQISLRMEIYGEGPLTV</sequence>
<dbReference type="SUPFAM" id="SSF49785">
    <property type="entry name" value="Galactose-binding domain-like"/>
    <property type="match status" value="6"/>
</dbReference>
<dbReference type="InParanoid" id="A0A7M7PEG3"/>
<feature type="domain" description="F5/8 type C" evidence="3">
    <location>
        <begin position="504"/>
        <end position="659"/>
    </location>
</feature>
<feature type="chain" id="PRO_5029647084" description="F5/8 type C domain-containing protein" evidence="2">
    <location>
        <begin position="22"/>
        <end position="996"/>
    </location>
</feature>
<keyword evidence="2" id="KW-0732">Signal</keyword>
<protein>
    <recommendedName>
        <fullName evidence="3">F5/8 type C domain-containing protein</fullName>
    </recommendedName>
</protein>
<dbReference type="AlphaFoldDB" id="A0A7M7PEG3"/>
<dbReference type="OMA" id="MPNRLMT"/>
<evidence type="ECO:0000313" key="4">
    <source>
        <dbReference type="EnsemblMetazoa" id="XP_030849125"/>
    </source>
</evidence>
<dbReference type="CDD" id="cd00057">
    <property type="entry name" value="FA58C"/>
    <property type="match status" value="6"/>
</dbReference>
<dbReference type="PROSITE" id="PS50022">
    <property type="entry name" value="FA58C_3"/>
    <property type="match status" value="6"/>
</dbReference>
<dbReference type="InterPro" id="IPR000421">
    <property type="entry name" value="FA58C"/>
</dbReference>
<organism evidence="4 5">
    <name type="scientific">Strongylocentrotus purpuratus</name>
    <name type="common">Purple sea urchin</name>
    <dbReference type="NCBI Taxonomy" id="7668"/>
    <lineage>
        <taxon>Eukaryota</taxon>
        <taxon>Metazoa</taxon>
        <taxon>Echinodermata</taxon>
        <taxon>Eleutherozoa</taxon>
        <taxon>Echinozoa</taxon>
        <taxon>Echinoidea</taxon>
        <taxon>Euechinoidea</taxon>
        <taxon>Echinacea</taxon>
        <taxon>Camarodonta</taxon>
        <taxon>Echinidea</taxon>
        <taxon>Strongylocentrotidae</taxon>
        <taxon>Strongylocentrotus</taxon>
    </lineage>
</organism>
<keyword evidence="5" id="KW-1185">Reference proteome</keyword>
<feature type="domain" description="F5/8 type C" evidence="3">
    <location>
        <begin position="20"/>
        <end position="174"/>
    </location>
</feature>
<dbReference type="Gene3D" id="2.60.120.260">
    <property type="entry name" value="Galactose-binding domain-like"/>
    <property type="match status" value="6"/>
</dbReference>
<dbReference type="FunFam" id="2.60.120.260:FF:000002">
    <property type="entry name" value="Coagulation factor VIII"/>
    <property type="match status" value="1"/>
</dbReference>
<dbReference type="KEGG" id="spu:590339"/>
<feature type="domain" description="F5/8 type C" evidence="3">
    <location>
        <begin position="181"/>
        <end position="337"/>
    </location>
</feature>
<reference evidence="5" key="1">
    <citation type="submission" date="2015-02" db="EMBL/GenBank/DDBJ databases">
        <title>Genome sequencing for Strongylocentrotus purpuratus.</title>
        <authorList>
            <person name="Murali S."/>
            <person name="Liu Y."/>
            <person name="Vee V."/>
            <person name="English A."/>
            <person name="Wang M."/>
            <person name="Skinner E."/>
            <person name="Han Y."/>
            <person name="Muzny D.M."/>
            <person name="Worley K.C."/>
            <person name="Gibbs R.A."/>
        </authorList>
    </citation>
    <scope>NUCLEOTIDE SEQUENCE</scope>
</reference>
<evidence type="ECO:0000256" key="2">
    <source>
        <dbReference type="SAM" id="SignalP"/>
    </source>
</evidence>
<dbReference type="PANTHER" id="PTHR24543:SF325">
    <property type="entry name" value="F5_8 TYPE C DOMAIN-CONTAINING PROTEIN"/>
    <property type="match status" value="1"/>
</dbReference>
<name>A0A7M7PEG3_STRPU</name>
<dbReference type="SMART" id="SM00231">
    <property type="entry name" value="FA58C"/>
    <property type="match status" value="6"/>
</dbReference>
<reference evidence="4" key="2">
    <citation type="submission" date="2021-01" db="UniProtKB">
        <authorList>
            <consortium name="EnsemblMetazoa"/>
        </authorList>
    </citation>
    <scope>IDENTIFICATION</scope>
</reference>
<dbReference type="Proteomes" id="UP000007110">
    <property type="component" value="Unassembled WGS sequence"/>
</dbReference>
<dbReference type="OrthoDB" id="10046852at2759"/>
<keyword evidence="1" id="KW-1015">Disulfide bond</keyword>
<dbReference type="GeneID" id="590339"/>
<dbReference type="EnsemblMetazoa" id="XM_030993265">
    <property type="protein sequence ID" value="XP_030849125"/>
    <property type="gene ID" value="LOC590339"/>
</dbReference>
<dbReference type="PROSITE" id="PS01285">
    <property type="entry name" value="FA58C_1"/>
    <property type="match status" value="6"/>
</dbReference>
<dbReference type="Pfam" id="PF00754">
    <property type="entry name" value="F5_F8_type_C"/>
    <property type="match status" value="6"/>
</dbReference>
<evidence type="ECO:0000256" key="1">
    <source>
        <dbReference type="ARBA" id="ARBA00023157"/>
    </source>
</evidence>
<feature type="domain" description="F5/8 type C" evidence="3">
    <location>
        <begin position="345"/>
        <end position="498"/>
    </location>
</feature>
<accession>A0A7M7PEG3</accession>
<evidence type="ECO:0000313" key="5">
    <source>
        <dbReference type="Proteomes" id="UP000007110"/>
    </source>
</evidence>
<evidence type="ECO:0000259" key="3">
    <source>
        <dbReference type="PROSITE" id="PS50022"/>
    </source>
</evidence>
<dbReference type="FunFam" id="2.60.120.260:FF:000016">
    <property type="entry name" value="Contactin-associated protein-like 4 isoform 1"/>
    <property type="match status" value="5"/>
</dbReference>
<feature type="signal peptide" evidence="2">
    <location>
        <begin position="1"/>
        <end position="21"/>
    </location>
</feature>
<dbReference type="InterPro" id="IPR008979">
    <property type="entry name" value="Galactose-bd-like_sf"/>
</dbReference>
<feature type="domain" description="F5/8 type C" evidence="3">
    <location>
        <begin position="836"/>
        <end position="991"/>
    </location>
</feature>